<evidence type="ECO:0000256" key="2">
    <source>
        <dbReference type="SAM" id="MobiDB-lite"/>
    </source>
</evidence>
<protein>
    <submittedName>
        <fullName evidence="5">Uncharacterized protein</fullName>
    </submittedName>
</protein>
<dbReference type="OrthoDB" id="3757255at2759"/>
<keyword evidence="6" id="KW-1185">Reference proteome</keyword>
<dbReference type="InterPro" id="IPR027417">
    <property type="entry name" value="P-loop_NTPase"/>
</dbReference>
<reference evidence="5 6" key="1">
    <citation type="journal article" date="2018" name="Sci. Rep.">
        <title>Comparative genomics provides insights into the lifestyle and reveals functional heterogeneity of dark septate endophytic fungi.</title>
        <authorList>
            <person name="Knapp D.G."/>
            <person name="Nemeth J.B."/>
            <person name="Barry K."/>
            <person name="Hainaut M."/>
            <person name="Henrissat B."/>
            <person name="Johnson J."/>
            <person name="Kuo A."/>
            <person name="Lim J.H.P."/>
            <person name="Lipzen A."/>
            <person name="Nolan M."/>
            <person name="Ohm R.A."/>
            <person name="Tamas L."/>
            <person name="Grigoriev I.V."/>
            <person name="Spatafora J.W."/>
            <person name="Nagy L.G."/>
            <person name="Kovacs G.M."/>
        </authorList>
    </citation>
    <scope>NUCLEOTIDE SEQUENCE [LARGE SCALE GENOMIC DNA]</scope>
    <source>
        <strain evidence="5 6">DSE2036</strain>
    </source>
</reference>
<accession>A0A2V1E4Z9</accession>
<dbReference type="Pfam" id="PF22939">
    <property type="entry name" value="WHD_GPIID"/>
    <property type="match status" value="1"/>
</dbReference>
<evidence type="ECO:0000256" key="1">
    <source>
        <dbReference type="ARBA" id="ARBA00022737"/>
    </source>
</evidence>
<feature type="region of interest" description="Disordered" evidence="2">
    <location>
        <begin position="878"/>
        <end position="943"/>
    </location>
</feature>
<dbReference type="EMBL" id="KZ805315">
    <property type="protein sequence ID" value="PVI05179.1"/>
    <property type="molecule type" value="Genomic_DNA"/>
</dbReference>
<feature type="domain" description="GPI inositol-deacylase winged helix" evidence="3">
    <location>
        <begin position="472"/>
        <end position="548"/>
    </location>
</feature>
<proteinExistence type="predicted"/>
<feature type="domain" description="Nephrocystin 3-like N-terminal" evidence="4">
    <location>
        <begin position="190"/>
        <end position="359"/>
    </location>
</feature>
<evidence type="ECO:0000259" key="4">
    <source>
        <dbReference type="Pfam" id="PF24883"/>
    </source>
</evidence>
<feature type="compositionally biased region" description="Acidic residues" evidence="2">
    <location>
        <begin position="878"/>
        <end position="888"/>
    </location>
</feature>
<dbReference type="InterPro" id="IPR056884">
    <property type="entry name" value="NPHP3-like_N"/>
</dbReference>
<dbReference type="PANTHER" id="PTHR10039:SF15">
    <property type="entry name" value="NACHT DOMAIN-CONTAINING PROTEIN"/>
    <property type="match status" value="1"/>
</dbReference>
<dbReference type="STRING" id="97972.A0A2V1E4Z9"/>
<dbReference type="InterPro" id="IPR036770">
    <property type="entry name" value="Ankyrin_rpt-contain_sf"/>
</dbReference>
<feature type="compositionally biased region" description="Polar residues" evidence="2">
    <location>
        <begin position="905"/>
        <end position="935"/>
    </location>
</feature>
<dbReference type="SUPFAM" id="SSF52540">
    <property type="entry name" value="P-loop containing nucleoside triphosphate hydrolases"/>
    <property type="match status" value="1"/>
</dbReference>
<evidence type="ECO:0000313" key="5">
    <source>
        <dbReference type="EMBL" id="PVI05179.1"/>
    </source>
</evidence>
<gene>
    <name evidence="5" type="ORF">DM02DRAFT_668413</name>
</gene>
<dbReference type="Gene3D" id="1.25.40.20">
    <property type="entry name" value="Ankyrin repeat-containing domain"/>
    <property type="match status" value="1"/>
</dbReference>
<dbReference type="PANTHER" id="PTHR10039">
    <property type="entry name" value="AMELOGENIN"/>
    <property type="match status" value="1"/>
</dbReference>
<dbReference type="AlphaFoldDB" id="A0A2V1E4Z9"/>
<sequence>MDPLSFSASIAGLLSLTIQITKLTYEYVSGVKDAPKAAQSLLAETTAIENILRDLRNKVLLNPDVSAVFKSASIDHSARVQLLNQCEGDLASLLRELERVSTSTPKIPELLRLRWPFKEAAMQDKLTRLRWFQSQLATLASHDTLMTSTLTLQEVQSWRGEAIHNATLEWLSPLDFGPKQHDVLSRLHPGTVEWLIQSQEFVHWSEDDITEPHSRILWGRGPPGAGKSVASAMMISHLSQVCEPGKHGLAYAYCNYDDQTNQTSQSILGNLAKQLASQVNRPKEILSIFTPAKRRSPPVTEDILNCIIAMSKHLKRVFVVIDALDEAENTPHKNRTALLQACLRMAGSGPNFRIFVTSREHLSDIDRTFAKASRIAIAASRDDLQAFIRARIDDNEDLDAILEDDDMFKEHIISDILEKSADQFLLPSLHIERLNDLTCKDDIEDILGDLTTSVDEAYRKTFDRLKEKSKQKQELVDKVLLWLCYARRPLTAEELEVAVAYQWNEQEEEFVMRSRVPRKIILETCLGLVVHEQSGAIRLVHKSLESWFKTNYRSNIDPEAYLGRSLLSYLSHQSIEGLPTEKYYIFSRTVREEKPLLPYAFHFWHEHAKSSQDLFEKAILDYFALRPKLLPIPHDFYVRTMRTGLLVHDPPVSLHWQDLFYAVVLQLDQLVRRLVQRGVNPFAYHRELGCPSIMTWISTSYMAPINDPTLLRTTYDDIISAIFQPEHVNFTINIHAEDYASLAMIFPLLKESTMELLIERGFDIHRSHRFSSPVNFLRMFSTTLVARGTVLQMAAFLHEPVAIKVLLRHGARVNFYDGGGGTPLHMALNAERTINADSRDLCVKLLRDSGGEDRGATPNDEDRVSLTGIPEGNVLTVGEEEGQEEERELETLKRRRAKSHVRRAQYQSTSSYKPRQDSFRQSSTDALNEQITFTKVTELDEED</sequence>
<organism evidence="5 6">
    <name type="scientific">Periconia macrospinosa</name>
    <dbReference type="NCBI Taxonomy" id="97972"/>
    <lineage>
        <taxon>Eukaryota</taxon>
        <taxon>Fungi</taxon>
        <taxon>Dikarya</taxon>
        <taxon>Ascomycota</taxon>
        <taxon>Pezizomycotina</taxon>
        <taxon>Dothideomycetes</taxon>
        <taxon>Pleosporomycetidae</taxon>
        <taxon>Pleosporales</taxon>
        <taxon>Massarineae</taxon>
        <taxon>Periconiaceae</taxon>
        <taxon>Periconia</taxon>
    </lineage>
</organism>
<dbReference type="Gene3D" id="3.40.50.300">
    <property type="entry name" value="P-loop containing nucleotide triphosphate hydrolases"/>
    <property type="match status" value="1"/>
</dbReference>
<keyword evidence="1" id="KW-0677">Repeat</keyword>
<name>A0A2V1E4Z9_9PLEO</name>
<evidence type="ECO:0000259" key="3">
    <source>
        <dbReference type="Pfam" id="PF22939"/>
    </source>
</evidence>
<dbReference type="SUPFAM" id="SSF48403">
    <property type="entry name" value="Ankyrin repeat"/>
    <property type="match status" value="1"/>
</dbReference>
<dbReference type="Pfam" id="PF24883">
    <property type="entry name" value="NPHP3_N"/>
    <property type="match status" value="1"/>
</dbReference>
<evidence type="ECO:0000313" key="6">
    <source>
        <dbReference type="Proteomes" id="UP000244855"/>
    </source>
</evidence>
<dbReference type="Proteomes" id="UP000244855">
    <property type="component" value="Unassembled WGS sequence"/>
</dbReference>
<feature type="compositionally biased region" description="Basic residues" evidence="2">
    <location>
        <begin position="893"/>
        <end position="903"/>
    </location>
</feature>
<dbReference type="InterPro" id="IPR054471">
    <property type="entry name" value="GPIID_WHD"/>
</dbReference>